<dbReference type="Proteomes" id="UP000248079">
    <property type="component" value="Unassembled WGS sequence"/>
</dbReference>
<keyword evidence="1" id="KW-1133">Transmembrane helix</keyword>
<evidence type="ECO:0000313" key="3">
    <source>
        <dbReference type="Proteomes" id="UP000248079"/>
    </source>
</evidence>
<keyword evidence="3" id="KW-1185">Reference proteome</keyword>
<keyword evidence="1" id="KW-0812">Transmembrane</keyword>
<proteinExistence type="predicted"/>
<feature type="transmembrane region" description="Helical" evidence="1">
    <location>
        <begin position="51"/>
        <end position="74"/>
    </location>
</feature>
<name>A0A2V3ZVL8_9BACT</name>
<dbReference type="AlphaFoldDB" id="A0A2V3ZVL8"/>
<feature type="transmembrane region" description="Helical" evidence="1">
    <location>
        <begin position="21"/>
        <end position="39"/>
    </location>
</feature>
<evidence type="ECO:0000256" key="1">
    <source>
        <dbReference type="SAM" id="Phobius"/>
    </source>
</evidence>
<organism evidence="2 3">
    <name type="scientific">Marinifilum breve</name>
    <dbReference type="NCBI Taxonomy" id="2184082"/>
    <lineage>
        <taxon>Bacteria</taxon>
        <taxon>Pseudomonadati</taxon>
        <taxon>Bacteroidota</taxon>
        <taxon>Bacteroidia</taxon>
        <taxon>Marinilabiliales</taxon>
        <taxon>Marinifilaceae</taxon>
    </lineage>
</organism>
<accession>A0A2V3ZVL8</accession>
<keyword evidence="1" id="KW-0472">Membrane</keyword>
<comment type="caution">
    <text evidence="2">The sequence shown here is derived from an EMBL/GenBank/DDBJ whole genome shotgun (WGS) entry which is preliminary data.</text>
</comment>
<gene>
    <name evidence="2" type="ORF">DF185_14785</name>
</gene>
<dbReference type="EMBL" id="QFLI01000006">
    <property type="protein sequence ID" value="PXX99140.1"/>
    <property type="molecule type" value="Genomic_DNA"/>
</dbReference>
<reference evidence="2 3" key="1">
    <citation type="submission" date="2018-05" db="EMBL/GenBank/DDBJ databases">
        <title>Marinifilum breve JC075T sp. nov., a marine bacterium isolated from Yongle Blue Hole in the South China Sea.</title>
        <authorList>
            <person name="Fu T."/>
        </authorList>
    </citation>
    <scope>NUCLEOTIDE SEQUENCE [LARGE SCALE GENOMIC DNA]</scope>
    <source>
        <strain evidence="2 3">JC075</strain>
    </source>
</reference>
<sequence>MLQFEFDIRDHKINNNEARGKQLALAIAFLVSAVLLYVFNRYFNFLPHGNYLIFVLGTVAVYFIGLLLGCKFLYPKEYLTINSRKLKYKTGWNSKEIKVYLKDINEIKIENHKMSLKLKNKEVLILDLTHFNDHSISVLKNYLNITE</sequence>
<dbReference type="OrthoDB" id="1118715at2"/>
<evidence type="ECO:0000313" key="2">
    <source>
        <dbReference type="EMBL" id="PXX99140.1"/>
    </source>
</evidence>
<dbReference type="RefSeq" id="WP_110361534.1">
    <property type="nucleotide sequence ID" value="NZ_QFLI01000006.1"/>
</dbReference>
<protein>
    <submittedName>
        <fullName evidence="2">Uncharacterized protein</fullName>
    </submittedName>
</protein>